<evidence type="ECO:0000259" key="1">
    <source>
        <dbReference type="Pfam" id="PF10135"/>
    </source>
</evidence>
<proteinExistence type="predicted"/>
<evidence type="ECO:0000313" key="3">
    <source>
        <dbReference type="Proteomes" id="UP000548978"/>
    </source>
</evidence>
<evidence type="ECO:0000313" key="2">
    <source>
        <dbReference type="EMBL" id="MBB5660891.1"/>
    </source>
</evidence>
<keyword evidence="3" id="KW-1185">Reference proteome</keyword>
<sequence>MADPLTLSPDLLRPVQTPPLRQDRMRETAEDFEASFIAQMLRPMFEGLSTEAPFGGGEAETTWRSFLIDEMAKQTVRSGGIGLADQVMSTMLKMQEAP</sequence>
<protein>
    <submittedName>
        <fullName evidence="2">Rod binding domain-containing protein</fullName>
    </submittedName>
</protein>
<accession>A0A7W9E7E6</accession>
<dbReference type="OrthoDB" id="7862954at2"/>
<comment type="caution">
    <text evidence="2">The sequence shown here is derived from an EMBL/GenBank/DDBJ whole genome shotgun (WGS) entry which is preliminary data.</text>
</comment>
<name>A0A7W9E7E6_9CAUL</name>
<dbReference type="Pfam" id="PF10135">
    <property type="entry name" value="Rod-binding"/>
    <property type="match status" value="1"/>
</dbReference>
<dbReference type="RefSeq" id="WP_123287021.1">
    <property type="nucleotide sequence ID" value="NZ_JACIJB010000006.1"/>
</dbReference>
<dbReference type="EMBL" id="JACIJB010000006">
    <property type="protein sequence ID" value="MBB5660891.1"/>
    <property type="molecule type" value="Genomic_DNA"/>
</dbReference>
<feature type="domain" description="Flagellar protein FlgJ N-terminal" evidence="1">
    <location>
        <begin position="44"/>
        <end position="88"/>
    </location>
</feature>
<organism evidence="2 3">
    <name type="scientific">Brevundimonas halotolerans</name>
    <dbReference type="NCBI Taxonomy" id="69670"/>
    <lineage>
        <taxon>Bacteria</taxon>
        <taxon>Pseudomonadati</taxon>
        <taxon>Pseudomonadota</taxon>
        <taxon>Alphaproteobacteria</taxon>
        <taxon>Caulobacterales</taxon>
        <taxon>Caulobacteraceae</taxon>
        <taxon>Brevundimonas</taxon>
    </lineage>
</organism>
<reference evidence="2 3" key="1">
    <citation type="submission" date="2020-08" db="EMBL/GenBank/DDBJ databases">
        <title>Genomic Encyclopedia of Type Strains, Phase IV (KMG-IV): sequencing the most valuable type-strain genomes for metagenomic binning, comparative biology and taxonomic classification.</title>
        <authorList>
            <person name="Goeker M."/>
        </authorList>
    </citation>
    <scope>NUCLEOTIDE SEQUENCE [LARGE SCALE GENOMIC DNA]</scope>
    <source>
        <strain evidence="2 3">DSM 24448</strain>
    </source>
</reference>
<dbReference type="AlphaFoldDB" id="A0A7W9E7E6"/>
<gene>
    <name evidence="2" type="ORF">FHS65_001644</name>
</gene>
<dbReference type="Proteomes" id="UP000548978">
    <property type="component" value="Unassembled WGS sequence"/>
</dbReference>
<dbReference type="InterPro" id="IPR019301">
    <property type="entry name" value="Flagellar_prot_FlgJ_N"/>
</dbReference>